<evidence type="ECO:0000313" key="2">
    <source>
        <dbReference type="Proteomes" id="UP000824469"/>
    </source>
</evidence>
<dbReference type="AlphaFoldDB" id="A0AA38FWA6"/>
<keyword evidence="2" id="KW-1185">Reference proteome</keyword>
<proteinExistence type="predicted"/>
<name>A0AA38FWA6_TAXCH</name>
<gene>
    <name evidence="1" type="ORF">KI387_025579</name>
</gene>
<dbReference type="Proteomes" id="UP000824469">
    <property type="component" value="Unassembled WGS sequence"/>
</dbReference>
<protein>
    <submittedName>
        <fullName evidence="1">Uncharacterized protein</fullName>
    </submittedName>
</protein>
<sequence>VGGMDVKTLVVIDGRDCGMERTRFWKGVWGADTRGGWDAKFTWEVDDVGIPTLRVVDDDMVDVIGVTDIKGT</sequence>
<comment type="caution">
    <text evidence="1">The sequence shown here is derived from an EMBL/GenBank/DDBJ whole genome shotgun (WGS) entry which is preliminary data.</text>
</comment>
<feature type="non-terminal residue" evidence="1">
    <location>
        <position position="72"/>
    </location>
</feature>
<dbReference type="EMBL" id="JAHRHJ020000006">
    <property type="protein sequence ID" value="KAH9310544.1"/>
    <property type="molecule type" value="Genomic_DNA"/>
</dbReference>
<organism evidence="1 2">
    <name type="scientific">Taxus chinensis</name>
    <name type="common">Chinese yew</name>
    <name type="synonym">Taxus wallichiana var. chinensis</name>
    <dbReference type="NCBI Taxonomy" id="29808"/>
    <lineage>
        <taxon>Eukaryota</taxon>
        <taxon>Viridiplantae</taxon>
        <taxon>Streptophyta</taxon>
        <taxon>Embryophyta</taxon>
        <taxon>Tracheophyta</taxon>
        <taxon>Spermatophyta</taxon>
        <taxon>Pinopsida</taxon>
        <taxon>Pinidae</taxon>
        <taxon>Conifers II</taxon>
        <taxon>Cupressales</taxon>
        <taxon>Taxaceae</taxon>
        <taxon>Taxus</taxon>
    </lineage>
</organism>
<accession>A0AA38FWA6</accession>
<feature type="non-terminal residue" evidence="1">
    <location>
        <position position="1"/>
    </location>
</feature>
<reference evidence="1 2" key="1">
    <citation type="journal article" date="2021" name="Nat. Plants">
        <title>The Taxus genome provides insights into paclitaxel biosynthesis.</title>
        <authorList>
            <person name="Xiong X."/>
            <person name="Gou J."/>
            <person name="Liao Q."/>
            <person name="Li Y."/>
            <person name="Zhou Q."/>
            <person name="Bi G."/>
            <person name="Li C."/>
            <person name="Du R."/>
            <person name="Wang X."/>
            <person name="Sun T."/>
            <person name="Guo L."/>
            <person name="Liang H."/>
            <person name="Lu P."/>
            <person name="Wu Y."/>
            <person name="Zhang Z."/>
            <person name="Ro D.K."/>
            <person name="Shang Y."/>
            <person name="Huang S."/>
            <person name="Yan J."/>
        </authorList>
    </citation>
    <scope>NUCLEOTIDE SEQUENCE [LARGE SCALE GENOMIC DNA]</scope>
    <source>
        <strain evidence="1">Ta-2019</strain>
    </source>
</reference>
<evidence type="ECO:0000313" key="1">
    <source>
        <dbReference type="EMBL" id="KAH9310544.1"/>
    </source>
</evidence>